<evidence type="ECO:0000313" key="8">
    <source>
        <dbReference type="Proteomes" id="UP000319836"/>
    </source>
</evidence>
<evidence type="ECO:0000256" key="2">
    <source>
        <dbReference type="ARBA" id="ARBA00022692"/>
    </source>
</evidence>
<comment type="pathway">
    <text evidence="6">Cell wall biogenesis; peptidoglycan biosynthesis.</text>
</comment>
<evidence type="ECO:0000256" key="3">
    <source>
        <dbReference type="ARBA" id="ARBA00022960"/>
    </source>
</evidence>
<feature type="transmembrane region" description="Helical" evidence="6">
    <location>
        <begin position="378"/>
        <end position="396"/>
    </location>
</feature>
<keyword evidence="2 6" id="KW-0812">Transmembrane</keyword>
<dbReference type="PANTHER" id="PTHR30474:SF1">
    <property type="entry name" value="PEPTIDOGLYCAN GLYCOSYLTRANSFERASE MRDB"/>
    <property type="match status" value="1"/>
</dbReference>
<dbReference type="InterPro" id="IPR001182">
    <property type="entry name" value="FtsW/RodA"/>
</dbReference>
<feature type="transmembrane region" description="Helical" evidence="6">
    <location>
        <begin position="72"/>
        <end position="93"/>
    </location>
</feature>
<dbReference type="GO" id="GO:0015648">
    <property type="term" value="F:lipid-linked peptidoglycan transporter activity"/>
    <property type="evidence" value="ECO:0007669"/>
    <property type="project" value="TreeGrafter"/>
</dbReference>
<evidence type="ECO:0000256" key="5">
    <source>
        <dbReference type="ARBA" id="ARBA00023136"/>
    </source>
</evidence>
<evidence type="ECO:0000256" key="4">
    <source>
        <dbReference type="ARBA" id="ARBA00022989"/>
    </source>
</evidence>
<keyword evidence="6" id="KW-0808">Transferase</keyword>
<gene>
    <name evidence="6 7" type="primary">rodA</name>
    <name evidence="7" type="ORF">E6K80_01480</name>
</gene>
<dbReference type="EC" id="2.4.99.28" evidence="6"/>
<reference evidence="7 8" key="1">
    <citation type="journal article" date="2019" name="Nat. Microbiol.">
        <title>Mediterranean grassland soil C-N compound turnover is dependent on rainfall and depth, and is mediated by genomically divergent microorganisms.</title>
        <authorList>
            <person name="Diamond S."/>
            <person name="Andeer P.F."/>
            <person name="Li Z."/>
            <person name="Crits-Christoph A."/>
            <person name="Burstein D."/>
            <person name="Anantharaman K."/>
            <person name="Lane K.R."/>
            <person name="Thomas B.C."/>
            <person name="Pan C."/>
            <person name="Northen T.R."/>
            <person name="Banfield J.F."/>
        </authorList>
    </citation>
    <scope>NUCLEOTIDE SEQUENCE [LARGE SCALE GENOMIC DNA]</scope>
    <source>
        <strain evidence="7">WS_10</strain>
    </source>
</reference>
<feature type="transmembrane region" description="Helical" evidence="6">
    <location>
        <begin position="138"/>
        <end position="153"/>
    </location>
</feature>
<dbReference type="GO" id="GO:0008955">
    <property type="term" value="F:peptidoglycan glycosyltransferase activity"/>
    <property type="evidence" value="ECO:0007669"/>
    <property type="project" value="UniProtKB-UniRule"/>
</dbReference>
<accession>A0A538UAP2</accession>
<dbReference type="GO" id="GO:0005886">
    <property type="term" value="C:plasma membrane"/>
    <property type="evidence" value="ECO:0007669"/>
    <property type="project" value="UniProtKB-SubCell"/>
</dbReference>
<dbReference type="GO" id="GO:0051301">
    <property type="term" value="P:cell division"/>
    <property type="evidence" value="ECO:0007669"/>
    <property type="project" value="InterPro"/>
</dbReference>
<dbReference type="GO" id="GO:0009252">
    <property type="term" value="P:peptidoglycan biosynthetic process"/>
    <property type="evidence" value="ECO:0007669"/>
    <property type="project" value="UniProtKB-UniRule"/>
</dbReference>
<feature type="transmembrane region" description="Helical" evidence="6">
    <location>
        <begin position="303"/>
        <end position="329"/>
    </location>
</feature>
<keyword evidence="6" id="KW-1003">Cell membrane</keyword>
<keyword evidence="4 6" id="KW-1133">Transmembrane helix</keyword>
<dbReference type="NCBIfam" id="TIGR02210">
    <property type="entry name" value="rodA_shape"/>
    <property type="match status" value="1"/>
</dbReference>
<keyword evidence="6" id="KW-0961">Cell wall biogenesis/degradation</keyword>
<dbReference type="PANTHER" id="PTHR30474">
    <property type="entry name" value="CELL CYCLE PROTEIN"/>
    <property type="match status" value="1"/>
</dbReference>
<evidence type="ECO:0000313" key="7">
    <source>
        <dbReference type="EMBL" id="TMQ72917.1"/>
    </source>
</evidence>
<dbReference type="EMBL" id="VBPA01000033">
    <property type="protein sequence ID" value="TMQ72917.1"/>
    <property type="molecule type" value="Genomic_DNA"/>
</dbReference>
<dbReference type="InterPro" id="IPR011923">
    <property type="entry name" value="RodA/MrdB"/>
</dbReference>
<dbReference type="GO" id="GO:0008360">
    <property type="term" value="P:regulation of cell shape"/>
    <property type="evidence" value="ECO:0007669"/>
    <property type="project" value="UniProtKB-KW"/>
</dbReference>
<evidence type="ECO:0000256" key="6">
    <source>
        <dbReference type="HAMAP-Rule" id="MF_02079"/>
    </source>
</evidence>
<comment type="function">
    <text evidence="6">Peptidoglycan polymerase that is essential for cell wall elongation.</text>
</comment>
<comment type="catalytic activity">
    <reaction evidence="6">
        <text>[GlcNAc-(1-&gt;4)-Mur2Ac(oyl-L-Ala-gamma-D-Glu-L-Lys-D-Ala-D-Ala)](n)-di-trans,octa-cis-undecaprenyl diphosphate + beta-D-GlcNAc-(1-&gt;4)-Mur2Ac(oyl-L-Ala-gamma-D-Glu-L-Lys-D-Ala-D-Ala)-di-trans,octa-cis-undecaprenyl diphosphate = [GlcNAc-(1-&gt;4)-Mur2Ac(oyl-L-Ala-gamma-D-Glu-L-Lys-D-Ala-D-Ala)](n+1)-di-trans,octa-cis-undecaprenyl diphosphate + di-trans,octa-cis-undecaprenyl diphosphate + H(+)</text>
        <dbReference type="Rhea" id="RHEA:23708"/>
        <dbReference type="Rhea" id="RHEA-COMP:9602"/>
        <dbReference type="Rhea" id="RHEA-COMP:9603"/>
        <dbReference type="ChEBI" id="CHEBI:15378"/>
        <dbReference type="ChEBI" id="CHEBI:58405"/>
        <dbReference type="ChEBI" id="CHEBI:60033"/>
        <dbReference type="ChEBI" id="CHEBI:78435"/>
        <dbReference type="EC" id="2.4.99.28"/>
    </reaction>
</comment>
<comment type="subcellular location">
    <subcellularLocation>
        <location evidence="6">Cell membrane</location>
        <topology evidence="6">Multi-pass membrane protein</topology>
    </subcellularLocation>
    <subcellularLocation>
        <location evidence="1">Membrane</location>
        <topology evidence="1">Multi-pass membrane protein</topology>
    </subcellularLocation>
</comment>
<name>A0A538UAP2_UNCEI</name>
<dbReference type="Pfam" id="PF01098">
    <property type="entry name" value="FTSW_RODA_SPOVE"/>
    <property type="match status" value="2"/>
</dbReference>
<comment type="similarity">
    <text evidence="6">Belongs to the SEDS family. MrdB/RodA subfamily.</text>
</comment>
<comment type="caution">
    <text evidence="7">The sequence shown here is derived from an EMBL/GenBank/DDBJ whole genome shotgun (WGS) entry which is preliminary data.</text>
</comment>
<evidence type="ECO:0000256" key="1">
    <source>
        <dbReference type="ARBA" id="ARBA00004141"/>
    </source>
</evidence>
<feature type="transmembrane region" description="Helical" evidence="6">
    <location>
        <begin position="189"/>
        <end position="215"/>
    </location>
</feature>
<dbReference type="Proteomes" id="UP000319836">
    <property type="component" value="Unassembled WGS sequence"/>
</dbReference>
<organism evidence="7 8">
    <name type="scientific">Eiseniibacteriota bacterium</name>
    <dbReference type="NCBI Taxonomy" id="2212470"/>
    <lineage>
        <taxon>Bacteria</taxon>
        <taxon>Candidatus Eiseniibacteriota</taxon>
    </lineage>
</organism>
<feature type="transmembrane region" description="Helical" evidence="6">
    <location>
        <begin position="47"/>
        <end position="65"/>
    </location>
</feature>
<keyword evidence="6" id="KW-0573">Peptidoglycan synthesis</keyword>
<dbReference type="UniPathway" id="UPA00219"/>
<protein>
    <recommendedName>
        <fullName evidence="6">Peptidoglycan glycosyltransferase RodA</fullName>
        <shortName evidence="6">PGT</shortName>
        <ecNumber evidence="6">2.4.99.28</ecNumber>
    </recommendedName>
    <alternativeName>
        <fullName evidence="6">Cell elongation protein RodA</fullName>
    </alternativeName>
    <alternativeName>
        <fullName evidence="6">Cell wall polymerase</fullName>
    </alternativeName>
    <alternativeName>
        <fullName evidence="6">Peptidoglycan polymerase</fullName>
        <shortName evidence="6">PG polymerase</shortName>
    </alternativeName>
</protein>
<sequence>MATRWRLPAIDGPLTIAALALVAIGLSIVFSATTVPGQHEGLWARQLVWFGFALGAAWLAAAIHYRLYDTFAYLLYGLSILLLVAVLGVGTSARGAKRWLDLGPIKFQPSELAKIATVFVLARRFDNRKLDLRKMRDWLPPLLITLVPFLLVAKEPDLGTSLSFPVILVAMYFWAGMPPGNLLLGLSPAFNVVMFFLTGSLLWFGAAFVVLLAVVRPRWPTLLLALSLNAAVAYAVPHLWDHMHDYQKRRIETFLNPGQDPHGAGYQIIQSKIAIGSGGLSGKGFLRGTQKGLAFLPMRHTDFIYSVVGEELGFLGALTVVILYAVVVLRGYRLALQARNAFASLMAVGLVSALFYHIIVNILMTIGWAPVTGLPLPLLSYGGTALIVNCVQLGLLQNVALRRQEY</sequence>
<feature type="transmembrane region" description="Helical" evidence="6">
    <location>
        <begin position="222"/>
        <end position="240"/>
    </location>
</feature>
<dbReference type="GO" id="GO:0032153">
    <property type="term" value="C:cell division site"/>
    <property type="evidence" value="ECO:0007669"/>
    <property type="project" value="TreeGrafter"/>
</dbReference>
<keyword evidence="3 6" id="KW-0133">Cell shape</keyword>
<feature type="transmembrane region" description="Helical" evidence="6">
    <location>
        <begin position="160"/>
        <end position="177"/>
    </location>
</feature>
<dbReference type="GO" id="GO:0071555">
    <property type="term" value="P:cell wall organization"/>
    <property type="evidence" value="ECO:0007669"/>
    <property type="project" value="UniProtKB-KW"/>
</dbReference>
<keyword evidence="6" id="KW-0328">Glycosyltransferase</keyword>
<dbReference type="AlphaFoldDB" id="A0A538UAP2"/>
<dbReference type="NCBIfam" id="NF037961">
    <property type="entry name" value="RodA_shape"/>
    <property type="match status" value="1"/>
</dbReference>
<proteinExistence type="inferred from homology"/>
<feature type="transmembrane region" description="Helical" evidence="6">
    <location>
        <begin position="341"/>
        <end position="366"/>
    </location>
</feature>
<keyword evidence="5 6" id="KW-0472">Membrane</keyword>
<dbReference type="HAMAP" id="MF_02079">
    <property type="entry name" value="PGT_RodA"/>
    <property type="match status" value="1"/>
</dbReference>